<reference evidence="1" key="1">
    <citation type="journal article" date="2020" name="mSystems">
        <title>Genome- and Community-Level Interaction Insights into Carbon Utilization and Element Cycling Functions of Hydrothermarchaeota in Hydrothermal Sediment.</title>
        <authorList>
            <person name="Zhou Z."/>
            <person name="Liu Y."/>
            <person name="Xu W."/>
            <person name="Pan J."/>
            <person name="Luo Z.H."/>
            <person name="Li M."/>
        </authorList>
    </citation>
    <scope>NUCLEOTIDE SEQUENCE [LARGE SCALE GENOMIC DNA]</scope>
    <source>
        <strain evidence="1">SpSt-62</strain>
    </source>
</reference>
<proteinExistence type="predicted"/>
<gene>
    <name evidence="1" type="ORF">ENT89_04695</name>
</gene>
<comment type="caution">
    <text evidence="1">The sequence shown here is derived from an EMBL/GenBank/DDBJ whole genome shotgun (WGS) entry which is preliminary data.</text>
</comment>
<organism evidence="1">
    <name type="scientific">Geoglobus ahangari</name>
    <dbReference type="NCBI Taxonomy" id="113653"/>
    <lineage>
        <taxon>Archaea</taxon>
        <taxon>Methanobacteriati</taxon>
        <taxon>Methanobacteriota</taxon>
        <taxon>Archaeoglobi</taxon>
        <taxon>Archaeoglobales</taxon>
        <taxon>Archaeoglobaceae</taxon>
        <taxon>Geoglobus</taxon>
    </lineage>
</organism>
<sequence length="190" mass="22042">MSLRHLNSDGLGYSDEVALKGLELIRKYSKKGIIPKEEIDEELLLFFDQEKLAFPVSSFKDSLSWNMRFLILTDLEIPYIIRYIFLNDFDWRKAVKEYFKKIGEEKPEDFVEIVKKIVKRRNKFLISGNDITDICMEFGRDSGVVIAELKGAGIISPYWGCGKLTAKLEKIYGGPLYEINRFLIKLVELT</sequence>
<dbReference type="EMBL" id="DTAK01000037">
    <property type="protein sequence ID" value="HGU59459.1"/>
    <property type="molecule type" value="Genomic_DNA"/>
</dbReference>
<protein>
    <submittedName>
        <fullName evidence="1">Uncharacterized protein</fullName>
    </submittedName>
</protein>
<evidence type="ECO:0000313" key="1">
    <source>
        <dbReference type="EMBL" id="HGU59459.1"/>
    </source>
</evidence>
<name>A0A7C4WC12_9EURY</name>
<accession>A0A7C4WC12</accession>
<dbReference type="AlphaFoldDB" id="A0A7C4WC12"/>